<gene>
    <name evidence="2" type="ORF">HGP29_27830</name>
</gene>
<accession>A0A7X8XZC8</accession>
<keyword evidence="1" id="KW-0812">Transmembrane</keyword>
<dbReference type="AlphaFoldDB" id="A0A7X8XZC8"/>
<name>A0A7X8XZC8_9BACT</name>
<evidence type="ECO:0000256" key="1">
    <source>
        <dbReference type="SAM" id="Phobius"/>
    </source>
</evidence>
<organism evidence="2 3">
    <name type="scientific">Flammeovirga agarivorans</name>
    <dbReference type="NCBI Taxonomy" id="2726742"/>
    <lineage>
        <taxon>Bacteria</taxon>
        <taxon>Pseudomonadati</taxon>
        <taxon>Bacteroidota</taxon>
        <taxon>Cytophagia</taxon>
        <taxon>Cytophagales</taxon>
        <taxon>Flammeovirgaceae</taxon>
        <taxon>Flammeovirga</taxon>
    </lineage>
</organism>
<reference evidence="2 3" key="1">
    <citation type="submission" date="2020-04" db="EMBL/GenBank/DDBJ databases">
        <title>Flammeovirga sp. SR4, a novel species isolated from seawater.</title>
        <authorList>
            <person name="Wang X."/>
        </authorList>
    </citation>
    <scope>NUCLEOTIDE SEQUENCE [LARGE SCALE GENOMIC DNA]</scope>
    <source>
        <strain evidence="2 3">SR4</strain>
    </source>
</reference>
<keyword evidence="3" id="KW-1185">Reference proteome</keyword>
<feature type="transmembrane region" description="Helical" evidence="1">
    <location>
        <begin position="44"/>
        <end position="65"/>
    </location>
</feature>
<protein>
    <submittedName>
        <fullName evidence="2">Uncharacterized protein</fullName>
    </submittedName>
</protein>
<dbReference type="EMBL" id="JABAIL010000023">
    <property type="protein sequence ID" value="NLR95042.1"/>
    <property type="molecule type" value="Genomic_DNA"/>
</dbReference>
<comment type="caution">
    <text evidence="2">The sequence shown here is derived from an EMBL/GenBank/DDBJ whole genome shotgun (WGS) entry which is preliminary data.</text>
</comment>
<keyword evidence="1" id="KW-0472">Membrane</keyword>
<dbReference type="Proteomes" id="UP000585050">
    <property type="component" value="Unassembled WGS sequence"/>
</dbReference>
<dbReference type="RefSeq" id="WP_168885747.1">
    <property type="nucleotide sequence ID" value="NZ_JABAIL010000023.1"/>
</dbReference>
<evidence type="ECO:0000313" key="3">
    <source>
        <dbReference type="Proteomes" id="UP000585050"/>
    </source>
</evidence>
<proteinExistence type="predicted"/>
<keyword evidence="1" id="KW-1133">Transmembrane helix</keyword>
<feature type="transmembrane region" description="Helical" evidence="1">
    <location>
        <begin position="5"/>
        <end position="24"/>
    </location>
</feature>
<evidence type="ECO:0000313" key="2">
    <source>
        <dbReference type="EMBL" id="NLR95042.1"/>
    </source>
</evidence>
<sequence>MLKYILSFFVILILFVSVIIYFSFNSLELVPHPEKYEIDSYLPKGIVFIPDTTISGISLFSINSFKNTLDRHKINPNIDGNIKDSVFTFSNIDGGQILKLYRYQGQAKNQFSEFEISDDNSIINEVTLKTNNNEFITENGIKLKMTIGQIKAIKGEPEILNIDESKTKFTYILDDSINNEFLKNHDIPLYYSEYSFTNGYLTKFKFGTLYQ</sequence>